<dbReference type="GeneID" id="26040063"/>
<organism evidence="1 2">
    <name type="scientific">Perigonia lusca single nucleopolyhedrovirus</name>
    <dbReference type="NCBI Taxonomy" id="1675865"/>
    <lineage>
        <taxon>Viruses</taxon>
        <taxon>Viruses incertae sedis</taxon>
        <taxon>Naldaviricetes</taxon>
        <taxon>Lefavirales</taxon>
        <taxon>Baculoviridae</taxon>
        <taxon>Alphabaculovirus</taxon>
        <taxon>Alphabaculovirus peluscae</taxon>
        <taxon>Perigonia lusca nucleopolyhedrovirus</taxon>
    </lineage>
</organism>
<dbReference type="Proteomes" id="UP000204667">
    <property type="component" value="Segment"/>
</dbReference>
<proteinExistence type="predicted"/>
<keyword evidence="2" id="KW-1185">Reference proteome</keyword>
<dbReference type="EMBL" id="KM596836">
    <property type="protein sequence ID" value="AKN80633.1"/>
    <property type="molecule type" value="Genomic_DNA"/>
</dbReference>
<dbReference type="OrthoDB" id="27003at10239"/>
<sequence>MTLSVSETIPATLTKLNINFSRHVDHTDNVIRCDHCAFVAPMSIQFEEYIKLHDMFNEIIEDNDNNNNNDERREAKQITLNLQN</sequence>
<dbReference type="Pfam" id="PF10891">
    <property type="entry name" value="DUF2719"/>
    <property type="match status" value="1"/>
</dbReference>
<gene>
    <name evidence="1" type="primary">PeluOrf-46</name>
</gene>
<evidence type="ECO:0000313" key="2">
    <source>
        <dbReference type="Proteomes" id="UP000204667"/>
    </source>
</evidence>
<dbReference type="RefSeq" id="YP_009165646.1">
    <property type="nucleotide sequence ID" value="NC_027923.1"/>
</dbReference>
<reference evidence="1 2" key="1">
    <citation type="journal article" date="2016" name="Sci. Rep.">
        <title>Genome sequence of Perigonia lusca single nucleopolyhedrovirus: insights into the evolution of a nucleotide metabolism enzyme in the family Baculoviridae.</title>
        <authorList>
            <person name="Ardisson-Araujo D.M."/>
            <person name="Lima R.N."/>
            <person name="Melo F.L."/>
            <person name="Clem R.J."/>
            <person name="Huang N."/>
            <person name="Bao S.N."/>
            <person name="Sosa-Gomez D.R."/>
            <person name="Ribeiro B.M."/>
        </authorList>
    </citation>
    <scope>NUCLEOTIDE SEQUENCE [LARGE SCALE GENOMIC DNA]</scope>
</reference>
<dbReference type="KEGG" id="vg:26040063"/>
<name>A0A0M3N123_9ABAC</name>
<dbReference type="InterPro" id="IPR020122">
    <property type="entry name" value="Alphabaculovirus_Y056"/>
</dbReference>
<protein>
    <submittedName>
        <fullName evidence="1">Uncharacterized protein</fullName>
    </submittedName>
</protein>
<accession>A0A0M3N123</accession>
<evidence type="ECO:0000313" key="1">
    <source>
        <dbReference type="EMBL" id="AKN80633.1"/>
    </source>
</evidence>